<dbReference type="InterPro" id="IPR004044">
    <property type="entry name" value="KH_dom_type_2"/>
</dbReference>
<dbReference type="GO" id="GO:0005634">
    <property type="term" value="C:nucleus"/>
    <property type="evidence" value="ECO:0007669"/>
    <property type="project" value="TreeGrafter"/>
</dbReference>
<dbReference type="AlphaFoldDB" id="A0AAW1DNC6"/>
<keyword evidence="4" id="KW-0687">Ribonucleoprotein</keyword>
<dbReference type="GO" id="GO:0003723">
    <property type="term" value="F:RNA binding"/>
    <property type="evidence" value="ECO:0007669"/>
    <property type="project" value="UniProtKB-UniRule"/>
</dbReference>
<keyword evidence="3" id="KW-0689">Ribosomal protein</keyword>
<dbReference type="FunFam" id="3.30.1140.32:FF:000005">
    <property type="entry name" value="40S ribosomal protein S3"/>
    <property type="match status" value="1"/>
</dbReference>
<evidence type="ECO:0000256" key="1">
    <source>
        <dbReference type="ARBA" id="ARBA00010761"/>
    </source>
</evidence>
<keyword evidence="9" id="KW-1185">Reference proteome</keyword>
<dbReference type="Gene3D" id="3.30.300.20">
    <property type="match status" value="1"/>
</dbReference>
<dbReference type="InterPro" id="IPR001351">
    <property type="entry name" value="Ribosomal_uS3_C"/>
</dbReference>
<evidence type="ECO:0000256" key="2">
    <source>
        <dbReference type="ARBA" id="ARBA00022884"/>
    </source>
</evidence>
<sequence>MLSEEGYSGLEIRETPSRIEVIISATRTQSVLGEKGRRIKELTSLIQHRFNYLDGEIELFAEKLTNKGLCAVTQAESLRFKLLGGLPVRRACYGVLNFIMESGAKGATIIVSGKLRGQRAKSMKFTDGVMIHAGNACKDYIGVATRHVLLRQGILGIKVQIMYRWDPSGKLGPKKPIPDHVSVIQPPDDDDFKIQLLSDLLL</sequence>
<dbReference type="GO" id="GO:0006412">
    <property type="term" value="P:translation"/>
    <property type="evidence" value="ECO:0007669"/>
    <property type="project" value="InterPro"/>
</dbReference>
<dbReference type="GO" id="GO:0003735">
    <property type="term" value="F:structural constituent of ribosome"/>
    <property type="evidence" value="ECO:0007669"/>
    <property type="project" value="InterPro"/>
</dbReference>
<comment type="similarity">
    <text evidence="1">Belongs to the universal ribosomal protein uS3 family.</text>
</comment>
<reference evidence="8 9" key="1">
    <citation type="submission" date="2022-12" db="EMBL/GenBank/DDBJ databases">
        <title>Chromosome-level genome assembly of true bugs.</title>
        <authorList>
            <person name="Ma L."/>
            <person name="Li H."/>
        </authorList>
    </citation>
    <scope>NUCLEOTIDE SEQUENCE [LARGE SCALE GENOMIC DNA]</scope>
    <source>
        <strain evidence="8">Lab_2022b</strain>
    </source>
</reference>
<dbReference type="NCBIfam" id="TIGR01008">
    <property type="entry name" value="uS3_euk_arch"/>
    <property type="match status" value="1"/>
</dbReference>
<dbReference type="InterPro" id="IPR005703">
    <property type="entry name" value="Ribosomal_uS3_euk/arc"/>
</dbReference>
<dbReference type="InterPro" id="IPR036419">
    <property type="entry name" value="Ribosomal_S3_C_sf"/>
</dbReference>
<evidence type="ECO:0000256" key="6">
    <source>
        <dbReference type="PROSITE-ProRule" id="PRU00118"/>
    </source>
</evidence>
<gene>
    <name evidence="8" type="ORF">O3M35_000929</name>
</gene>
<evidence type="ECO:0000256" key="4">
    <source>
        <dbReference type="ARBA" id="ARBA00023274"/>
    </source>
</evidence>
<proteinExistence type="inferred from homology"/>
<evidence type="ECO:0000259" key="7">
    <source>
        <dbReference type="PROSITE" id="PS50823"/>
    </source>
</evidence>
<accession>A0AAW1DNC6</accession>
<keyword evidence="2 6" id="KW-0694">RNA-binding</keyword>
<dbReference type="PANTHER" id="PTHR11760:SF32">
    <property type="entry name" value="SMALL RIBOSOMAL SUBUNIT PROTEIN US3"/>
    <property type="match status" value="1"/>
</dbReference>
<dbReference type="Pfam" id="PF07650">
    <property type="entry name" value="KH_2"/>
    <property type="match status" value="1"/>
</dbReference>
<dbReference type="Pfam" id="PF00189">
    <property type="entry name" value="Ribosomal_S3_C"/>
    <property type="match status" value="1"/>
</dbReference>
<dbReference type="Proteomes" id="UP001461498">
    <property type="component" value="Unassembled WGS sequence"/>
</dbReference>
<dbReference type="InterPro" id="IPR015946">
    <property type="entry name" value="KH_dom-like_a/b"/>
</dbReference>
<dbReference type="PROSITE" id="PS50823">
    <property type="entry name" value="KH_TYPE_2"/>
    <property type="match status" value="1"/>
</dbReference>
<dbReference type="EMBL" id="JAPXFL010000001">
    <property type="protein sequence ID" value="KAK9512526.1"/>
    <property type="molecule type" value="Genomic_DNA"/>
</dbReference>
<feature type="domain" description="KH type-2" evidence="7">
    <location>
        <begin position="1"/>
        <end position="65"/>
    </location>
</feature>
<dbReference type="CDD" id="cd02413">
    <property type="entry name" value="KH-II_40S_S3"/>
    <property type="match status" value="1"/>
</dbReference>
<protein>
    <recommendedName>
        <fullName evidence="5">40S ribosomal protein S3</fullName>
    </recommendedName>
</protein>
<dbReference type="SUPFAM" id="SSF54821">
    <property type="entry name" value="Ribosomal protein S3 C-terminal domain"/>
    <property type="match status" value="1"/>
</dbReference>
<name>A0AAW1DNC6_9HEMI</name>
<dbReference type="PANTHER" id="PTHR11760">
    <property type="entry name" value="30S/40S RIBOSOMAL PROTEIN S3"/>
    <property type="match status" value="1"/>
</dbReference>
<evidence type="ECO:0000256" key="3">
    <source>
        <dbReference type="ARBA" id="ARBA00022980"/>
    </source>
</evidence>
<dbReference type="GO" id="GO:0022627">
    <property type="term" value="C:cytosolic small ribosomal subunit"/>
    <property type="evidence" value="ECO:0007669"/>
    <property type="project" value="TreeGrafter"/>
</dbReference>
<dbReference type="Gene3D" id="3.30.1140.32">
    <property type="entry name" value="Ribosomal protein S3, C-terminal domain"/>
    <property type="match status" value="1"/>
</dbReference>
<dbReference type="InterPro" id="IPR009019">
    <property type="entry name" value="KH_sf_prok-type"/>
</dbReference>
<dbReference type="InterPro" id="IPR057258">
    <property type="entry name" value="Ribosomal_uS3"/>
</dbReference>
<organism evidence="8 9">
    <name type="scientific">Rhynocoris fuscipes</name>
    <dbReference type="NCBI Taxonomy" id="488301"/>
    <lineage>
        <taxon>Eukaryota</taxon>
        <taxon>Metazoa</taxon>
        <taxon>Ecdysozoa</taxon>
        <taxon>Arthropoda</taxon>
        <taxon>Hexapoda</taxon>
        <taxon>Insecta</taxon>
        <taxon>Pterygota</taxon>
        <taxon>Neoptera</taxon>
        <taxon>Paraneoptera</taxon>
        <taxon>Hemiptera</taxon>
        <taxon>Heteroptera</taxon>
        <taxon>Panheteroptera</taxon>
        <taxon>Cimicomorpha</taxon>
        <taxon>Reduviidae</taxon>
        <taxon>Harpactorinae</taxon>
        <taxon>Harpactorini</taxon>
        <taxon>Rhynocoris</taxon>
    </lineage>
</organism>
<evidence type="ECO:0000313" key="9">
    <source>
        <dbReference type="Proteomes" id="UP001461498"/>
    </source>
</evidence>
<comment type="caution">
    <text evidence="8">The sequence shown here is derived from an EMBL/GenBank/DDBJ whole genome shotgun (WGS) entry which is preliminary data.</text>
</comment>
<dbReference type="SUPFAM" id="SSF54814">
    <property type="entry name" value="Prokaryotic type KH domain (KH-domain type II)"/>
    <property type="match status" value="1"/>
</dbReference>
<evidence type="ECO:0000313" key="8">
    <source>
        <dbReference type="EMBL" id="KAK9512526.1"/>
    </source>
</evidence>
<evidence type="ECO:0000256" key="5">
    <source>
        <dbReference type="ARBA" id="ARBA00035408"/>
    </source>
</evidence>